<evidence type="ECO:0000313" key="2">
    <source>
        <dbReference type="EMBL" id="CAC5398413.1"/>
    </source>
</evidence>
<dbReference type="Proteomes" id="UP000507470">
    <property type="component" value="Unassembled WGS sequence"/>
</dbReference>
<dbReference type="PANTHER" id="PTHR46534:SF1">
    <property type="entry name" value="IGGFC-BINDING PROTEIN N-TERMINAL DOMAIN-CONTAINING PROTEIN"/>
    <property type="match status" value="1"/>
</dbReference>
<dbReference type="EMBL" id="CACVKT020005897">
    <property type="protein sequence ID" value="CAC5398413.1"/>
    <property type="molecule type" value="Genomic_DNA"/>
</dbReference>
<dbReference type="Pfam" id="PF17517">
    <property type="entry name" value="IgGFc_binding"/>
    <property type="match status" value="1"/>
</dbReference>
<protein>
    <recommendedName>
        <fullName evidence="1">IgGFc-binding protein N-terminal domain-containing protein</fullName>
    </recommendedName>
</protein>
<organism evidence="2 3">
    <name type="scientific">Mytilus coruscus</name>
    <name type="common">Sea mussel</name>
    <dbReference type="NCBI Taxonomy" id="42192"/>
    <lineage>
        <taxon>Eukaryota</taxon>
        <taxon>Metazoa</taxon>
        <taxon>Spiralia</taxon>
        <taxon>Lophotrochozoa</taxon>
        <taxon>Mollusca</taxon>
        <taxon>Bivalvia</taxon>
        <taxon>Autobranchia</taxon>
        <taxon>Pteriomorphia</taxon>
        <taxon>Mytilida</taxon>
        <taxon>Mytiloidea</taxon>
        <taxon>Mytilidae</taxon>
        <taxon>Mytilinae</taxon>
        <taxon>Mytilus</taxon>
    </lineage>
</organism>
<sequence length="280" mass="31179">MFPSHDDTSKYALTVQLIITADFPSKVKIYSTYPGVNQTVDITSGVAYVNLPEHITMIPIGRTSTSILIRSDQPVSEVCYSAFGGHAPCIYQSYKCSSYAFNVLPVNSLGESYYPLMLYYPSIHIAIVATVPYTKVWIEPLKTDLKIMGTTIKALTNGTFTLGYLEGLHLEANNGRFLANVQANSSISLISGNSKSPYDDESMYECMLPDDQWGQYFVVRIMAKVKFVSLRISTRSFNTTVNIDNNEHFSETILIQPGNVFFNTVIVKCAYCNFFATSTS</sequence>
<reference evidence="2 3" key="1">
    <citation type="submission" date="2020-06" db="EMBL/GenBank/DDBJ databases">
        <authorList>
            <person name="Li R."/>
            <person name="Bekaert M."/>
        </authorList>
    </citation>
    <scope>NUCLEOTIDE SEQUENCE [LARGE SCALE GENOMIC DNA]</scope>
    <source>
        <strain evidence="3">wild</strain>
    </source>
</reference>
<dbReference type="AlphaFoldDB" id="A0A6J8CPK2"/>
<gene>
    <name evidence="2" type="ORF">MCOR_32786</name>
</gene>
<feature type="domain" description="IgGFc-binding protein N-terminal" evidence="1">
    <location>
        <begin position="100"/>
        <end position="252"/>
    </location>
</feature>
<accession>A0A6J8CPK2</accession>
<dbReference type="PANTHER" id="PTHR46534">
    <property type="entry name" value="IGGFC_BINDING DOMAIN-CONTAINING PROTEIN"/>
    <property type="match status" value="1"/>
</dbReference>
<proteinExistence type="predicted"/>
<name>A0A6J8CPK2_MYTCO</name>
<dbReference type="OrthoDB" id="10365490at2759"/>
<evidence type="ECO:0000313" key="3">
    <source>
        <dbReference type="Proteomes" id="UP000507470"/>
    </source>
</evidence>
<keyword evidence="3" id="KW-1185">Reference proteome</keyword>
<evidence type="ECO:0000259" key="1">
    <source>
        <dbReference type="Pfam" id="PF17517"/>
    </source>
</evidence>
<dbReference type="InterPro" id="IPR035234">
    <property type="entry name" value="IgGFc-bd_N"/>
</dbReference>